<keyword evidence="1" id="KW-0732">Signal</keyword>
<organism evidence="2 3">
    <name type="scientific">Novosphingobium olei</name>
    <dbReference type="NCBI Taxonomy" id="2728851"/>
    <lineage>
        <taxon>Bacteria</taxon>
        <taxon>Pseudomonadati</taxon>
        <taxon>Pseudomonadota</taxon>
        <taxon>Alphaproteobacteria</taxon>
        <taxon>Sphingomonadales</taxon>
        <taxon>Sphingomonadaceae</taxon>
        <taxon>Novosphingobium</taxon>
    </lineage>
</organism>
<comment type="caution">
    <text evidence="2">The sequence shown here is derived from an EMBL/GenBank/DDBJ whole genome shotgun (WGS) entry which is preliminary data.</text>
</comment>
<reference evidence="2 3" key="1">
    <citation type="submission" date="2020-04" db="EMBL/GenBank/DDBJ databases">
        <title>Novosphingobium sp. TW-4 isolated from soil.</title>
        <authorList>
            <person name="Dahal R.H."/>
            <person name="Chaudhary D.K."/>
        </authorList>
    </citation>
    <scope>NUCLEOTIDE SEQUENCE [LARGE SCALE GENOMIC DNA]</scope>
    <source>
        <strain evidence="2 3">TW-4</strain>
    </source>
</reference>
<feature type="signal peptide" evidence="1">
    <location>
        <begin position="1"/>
        <end position="24"/>
    </location>
</feature>
<accession>A0A7Y0GAN7</accession>
<dbReference type="AlphaFoldDB" id="A0A7Y0GAN7"/>
<dbReference type="RefSeq" id="WP_169493394.1">
    <property type="nucleotide sequence ID" value="NZ_AP029021.1"/>
</dbReference>
<sequence>MSRALAFLAPLAVLQMALPAPAQAAFVLVPICGEPGHSAPIRIPSRNEGPGRSDGPGGAPCCKICHISMRKRIGGDSCCDHGEPSEDEADVG</sequence>
<dbReference type="EMBL" id="JABBGM010000004">
    <property type="protein sequence ID" value="NML94119.1"/>
    <property type="molecule type" value="Genomic_DNA"/>
</dbReference>
<protein>
    <submittedName>
        <fullName evidence="2">Uncharacterized protein</fullName>
    </submittedName>
</protein>
<keyword evidence="3" id="KW-1185">Reference proteome</keyword>
<evidence type="ECO:0000313" key="3">
    <source>
        <dbReference type="Proteomes" id="UP000583556"/>
    </source>
</evidence>
<dbReference type="Proteomes" id="UP000583556">
    <property type="component" value="Unassembled WGS sequence"/>
</dbReference>
<evidence type="ECO:0000313" key="2">
    <source>
        <dbReference type="EMBL" id="NML94119.1"/>
    </source>
</evidence>
<gene>
    <name evidence="2" type="ORF">HHL27_10640</name>
</gene>
<name>A0A7Y0GAN7_9SPHN</name>
<proteinExistence type="predicted"/>
<feature type="chain" id="PRO_5031264282" evidence="1">
    <location>
        <begin position="25"/>
        <end position="92"/>
    </location>
</feature>
<evidence type="ECO:0000256" key="1">
    <source>
        <dbReference type="SAM" id="SignalP"/>
    </source>
</evidence>